<dbReference type="EMBL" id="JACDUR010000001">
    <property type="protein sequence ID" value="MBA2890096.1"/>
    <property type="molecule type" value="Genomic_DNA"/>
</dbReference>
<evidence type="ECO:0000313" key="4">
    <source>
        <dbReference type="Proteomes" id="UP000530928"/>
    </source>
</evidence>
<dbReference type="RefSeq" id="WP_181608819.1">
    <property type="nucleotide sequence ID" value="NZ_BAABAM010000001.1"/>
</dbReference>
<dbReference type="PANTHER" id="PTHR43162:SF1">
    <property type="entry name" value="PRESTALK A DIFFERENTIATION PROTEIN A"/>
    <property type="match status" value="1"/>
</dbReference>
<feature type="region of interest" description="Disordered" evidence="1">
    <location>
        <begin position="102"/>
        <end position="127"/>
    </location>
</feature>
<dbReference type="InterPro" id="IPR051604">
    <property type="entry name" value="Ergot_Alk_Oxidoreductase"/>
</dbReference>
<dbReference type="SUPFAM" id="SSF51735">
    <property type="entry name" value="NAD(P)-binding Rossmann-fold domains"/>
    <property type="match status" value="1"/>
</dbReference>
<comment type="caution">
    <text evidence="3">The sequence shown here is derived from an EMBL/GenBank/DDBJ whole genome shotgun (WGS) entry which is preliminary data.</text>
</comment>
<keyword evidence="4" id="KW-1185">Reference proteome</keyword>
<evidence type="ECO:0000256" key="1">
    <source>
        <dbReference type="SAM" id="MobiDB-lite"/>
    </source>
</evidence>
<dbReference type="InterPro" id="IPR036291">
    <property type="entry name" value="NAD(P)-bd_dom_sf"/>
</dbReference>
<reference evidence="3 4" key="1">
    <citation type="submission" date="2020-07" db="EMBL/GenBank/DDBJ databases">
        <title>Genomic Encyclopedia of Type Strains, Phase IV (KMG-IV): sequencing the most valuable type-strain genomes for metagenomic binning, comparative biology and taxonomic classification.</title>
        <authorList>
            <person name="Goeker M."/>
        </authorList>
    </citation>
    <scope>NUCLEOTIDE SEQUENCE [LARGE SCALE GENOMIC DNA]</scope>
    <source>
        <strain evidence="3 4">DSM 45533</strain>
    </source>
</reference>
<proteinExistence type="predicted"/>
<gene>
    <name evidence="3" type="ORF">HNR30_001431</name>
</gene>
<sequence>MGDVLVTGATGRVGRHVAAELEAAGAVVRKAMTRPQGPGAVRFSFTEPSTFAEAFDGVDRMFLMRPPQISNVGRDMFPAMEAARRLGVRKVVLLSLQGAERNPVVPQKAGRSTSTPTAAMPDREGTS</sequence>
<name>A0A7W0HNZ8_9ACTN</name>
<dbReference type="Proteomes" id="UP000530928">
    <property type="component" value="Unassembled WGS sequence"/>
</dbReference>
<organism evidence="3 4">
    <name type="scientific">Nonomuraea soli</name>
    <dbReference type="NCBI Taxonomy" id="1032476"/>
    <lineage>
        <taxon>Bacteria</taxon>
        <taxon>Bacillati</taxon>
        <taxon>Actinomycetota</taxon>
        <taxon>Actinomycetes</taxon>
        <taxon>Streptosporangiales</taxon>
        <taxon>Streptosporangiaceae</taxon>
        <taxon>Nonomuraea</taxon>
    </lineage>
</organism>
<protein>
    <submittedName>
        <fullName evidence="3">Uncharacterized protein YbjT (DUF2867 family)</fullName>
    </submittedName>
</protein>
<dbReference type="InterPro" id="IPR016040">
    <property type="entry name" value="NAD(P)-bd_dom"/>
</dbReference>
<dbReference type="AlphaFoldDB" id="A0A7W0HNZ8"/>
<evidence type="ECO:0000313" key="3">
    <source>
        <dbReference type="EMBL" id="MBA2890096.1"/>
    </source>
</evidence>
<dbReference type="Pfam" id="PF13460">
    <property type="entry name" value="NAD_binding_10"/>
    <property type="match status" value="1"/>
</dbReference>
<dbReference type="Gene3D" id="3.40.50.720">
    <property type="entry name" value="NAD(P)-binding Rossmann-like Domain"/>
    <property type="match status" value="1"/>
</dbReference>
<accession>A0A7W0HNZ8</accession>
<feature type="domain" description="NAD(P)-binding" evidence="2">
    <location>
        <begin position="8"/>
        <end position="111"/>
    </location>
</feature>
<evidence type="ECO:0000259" key="2">
    <source>
        <dbReference type="Pfam" id="PF13460"/>
    </source>
</evidence>
<dbReference type="PANTHER" id="PTHR43162">
    <property type="match status" value="1"/>
</dbReference>